<accession>K0IIT8</accession>
<keyword evidence="2" id="KW-1185">Reference proteome</keyword>
<name>K0IIT8_NITGG</name>
<dbReference type="InParanoid" id="K0IIT8"/>
<protein>
    <submittedName>
        <fullName evidence="1">Uncharacterized protein</fullName>
    </submittedName>
</protein>
<proteinExistence type="predicted"/>
<gene>
    <name evidence="1" type="ordered locus">Ngar_c20610</name>
</gene>
<sequence length="71" mass="8248">MRMGKREVHEFLHPLEPVYKECLYCGERKSMVCLTCGYCYECHPAIEQMERRLLAKAPNVIISTLEDIEAA</sequence>
<dbReference type="GeneID" id="13795924"/>
<dbReference type="KEGG" id="nga:Ngar_c20610"/>
<evidence type="ECO:0000313" key="2">
    <source>
        <dbReference type="Proteomes" id="UP000008037"/>
    </source>
</evidence>
<dbReference type="RefSeq" id="WP_015019528.1">
    <property type="nucleotide sequence ID" value="NC_018719.1"/>
</dbReference>
<dbReference type="AlphaFoldDB" id="K0IIT8"/>
<dbReference type="EMBL" id="CP002408">
    <property type="protein sequence ID" value="AFU58993.1"/>
    <property type="molecule type" value="Genomic_DNA"/>
</dbReference>
<dbReference type="Proteomes" id="UP000008037">
    <property type="component" value="Chromosome"/>
</dbReference>
<dbReference type="HOGENOM" id="CLU_2730545_0_0_2"/>
<reference evidence="1 2" key="1">
    <citation type="journal article" date="2012" name="Environ. Microbiol.">
        <title>The genome of the ammonia-oxidizing Candidatus Nitrososphaera gargensis: insights into metabolic versatility and environmental adaptations.</title>
        <authorList>
            <person name="Spang A."/>
            <person name="Poehlein A."/>
            <person name="Offre P."/>
            <person name="Zumbragel S."/>
            <person name="Haider S."/>
            <person name="Rychlik N."/>
            <person name="Nowka B."/>
            <person name="Schmeisser C."/>
            <person name="Lebedeva E.V."/>
            <person name="Rattei T."/>
            <person name="Bohm C."/>
            <person name="Schmid M."/>
            <person name="Galushko A."/>
            <person name="Hatzenpichler R."/>
            <person name="Weinmaier T."/>
            <person name="Daniel R."/>
            <person name="Schleper C."/>
            <person name="Spieck E."/>
            <person name="Streit W."/>
            <person name="Wagner M."/>
        </authorList>
    </citation>
    <scope>NUCLEOTIDE SEQUENCE [LARGE SCALE GENOMIC DNA]</scope>
    <source>
        <strain evidence="2">Ga9.2</strain>
    </source>
</reference>
<dbReference type="BioCyc" id="CNIT1237085:G1324-2059-MONOMER"/>
<evidence type="ECO:0000313" key="1">
    <source>
        <dbReference type="EMBL" id="AFU58993.1"/>
    </source>
</evidence>
<organism evidence="1 2">
    <name type="scientific">Nitrososphaera gargensis (strain Ga9.2)</name>
    <dbReference type="NCBI Taxonomy" id="1237085"/>
    <lineage>
        <taxon>Archaea</taxon>
        <taxon>Nitrososphaerota</taxon>
        <taxon>Nitrososphaeria</taxon>
        <taxon>Nitrososphaerales</taxon>
        <taxon>Nitrososphaeraceae</taxon>
        <taxon>Nitrososphaera</taxon>
    </lineage>
</organism>